<dbReference type="Proteomes" id="UP001221757">
    <property type="component" value="Unassembled WGS sequence"/>
</dbReference>
<comment type="caution">
    <text evidence="2">The sequence shown here is derived from an EMBL/GenBank/DDBJ whole genome shotgun (WGS) entry which is preliminary data.</text>
</comment>
<organism evidence="2 3">
    <name type="scientific">Mycena rosella</name>
    <name type="common">Pink bonnet</name>
    <name type="synonym">Agaricus rosellus</name>
    <dbReference type="NCBI Taxonomy" id="1033263"/>
    <lineage>
        <taxon>Eukaryota</taxon>
        <taxon>Fungi</taxon>
        <taxon>Dikarya</taxon>
        <taxon>Basidiomycota</taxon>
        <taxon>Agaricomycotina</taxon>
        <taxon>Agaricomycetes</taxon>
        <taxon>Agaricomycetidae</taxon>
        <taxon>Agaricales</taxon>
        <taxon>Marasmiineae</taxon>
        <taxon>Mycenaceae</taxon>
        <taxon>Mycena</taxon>
    </lineage>
</organism>
<evidence type="ECO:0000313" key="3">
    <source>
        <dbReference type="Proteomes" id="UP001221757"/>
    </source>
</evidence>
<evidence type="ECO:0000256" key="1">
    <source>
        <dbReference type="SAM" id="MobiDB-lite"/>
    </source>
</evidence>
<feature type="region of interest" description="Disordered" evidence="1">
    <location>
        <begin position="248"/>
        <end position="298"/>
    </location>
</feature>
<proteinExistence type="predicted"/>
<dbReference type="AlphaFoldDB" id="A0AAD7GB66"/>
<protein>
    <submittedName>
        <fullName evidence="2">Uncharacterized protein</fullName>
    </submittedName>
</protein>
<evidence type="ECO:0000313" key="2">
    <source>
        <dbReference type="EMBL" id="KAJ7686095.1"/>
    </source>
</evidence>
<feature type="region of interest" description="Disordered" evidence="1">
    <location>
        <begin position="12"/>
        <end position="33"/>
    </location>
</feature>
<sequence>MRMSIVLCCKRKDSPEGEPGTARTIRSAVGPGSEQQRTVKLAVEGGWLDSSNEELLVHGEEAEEFVNLSINVHDHSGEVLVRELGEDQERAAERLSGAVVKGAYLAMTSWDGEDPKKRQLGEEDGGKERKECMASSTFGFACFDHAVWDCSGNGAECWENVRGPVLPAALVVGRGGRGEAPHLALARVGDARVAAEGPRRGGPRGGGERERDAALLQGLRLRWGWGRGGIEPEAVSRRGAVKEKVARAGGALALEGSQRGRGRGRGRPTPCCRYQRTQETGAGRGDSSQVRDRWREGG</sequence>
<gene>
    <name evidence="2" type="ORF">B0H17DRAFT_1137128</name>
</gene>
<dbReference type="EMBL" id="JARKIE010000099">
    <property type="protein sequence ID" value="KAJ7686095.1"/>
    <property type="molecule type" value="Genomic_DNA"/>
</dbReference>
<name>A0AAD7GB66_MYCRO</name>
<reference evidence="2" key="1">
    <citation type="submission" date="2023-03" db="EMBL/GenBank/DDBJ databases">
        <title>Massive genome expansion in bonnet fungi (Mycena s.s.) driven by repeated elements and novel gene families across ecological guilds.</title>
        <authorList>
            <consortium name="Lawrence Berkeley National Laboratory"/>
            <person name="Harder C.B."/>
            <person name="Miyauchi S."/>
            <person name="Viragh M."/>
            <person name="Kuo A."/>
            <person name="Thoen E."/>
            <person name="Andreopoulos B."/>
            <person name="Lu D."/>
            <person name="Skrede I."/>
            <person name="Drula E."/>
            <person name="Henrissat B."/>
            <person name="Morin E."/>
            <person name="Kohler A."/>
            <person name="Barry K."/>
            <person name="LaButti K."/>
            <person name="Morin E."/>
            <person name="Salamov A."/>
            <person name="Lipzen A."/>
            <person name="Mereny Z."/>
            <person name="Hegedus B."/>
            <person name="Baldrian P."/>
            <person name="Stursova M."/>
            <person name="Weitz H."/>
            <person name="Taylor A."/>
            <person name="Grigoriev I.V."/>
            <person name="Nagy L.G."/>
            <person name="Martin F."/>
            <person name="Kauserud H."/>
        </authorList>
    </citation>
    <scope>NUCLEOTIDE SEQUENCE</scope>
    <source>
        <strain evidence="2">CBHHK067</strain>
    </source>
</reference>
<accession>A0AAD7GB66</accession>
<keyword evidence="3" id="KW-1185">Reference proteome</keyword>
<feature type="compositionally biased region" description="Basic and acidic residues" evidence="1">
    <location>
        <begin position="289"/>
        <end position="298"/>
    </location>
</feature>